<dbReference type="PROSITE" id="PS50109">
    <property type="entry name" value="HIS_KIN"/>
    <property type="match status" value="1"/>
</dbReference>
<dbReference type="NCBIfam" id="TIGR00229">
    <property type="entry name" value="sensory_box"/>
    <property type="match status" value="1"/>
</dbReference>
<proteinExistence type="predicted"/>
<dbReference type="PROSITE" id="PS50112">
    <property type="entry name" value="PAS"/>
    <property type="match status" value="1"/>
</dbReference>
<dbReference type="Pfam" id="PF00072">
    <property type="entry name" value="Response_reg"/>
    <property type="match status" value="1"/>
</dbReference>
<dbReference type="SMART" id="SM00091">
    <property type="entry name" value="PAS"/>
    <property type="match status" value="1"/>
</dbReference>
<dbReference type="InterPro" id="IPR004358">
    <property type="entry name" value="Sig_transdc_His_kin-like_C"/>
</dbReference>
<dbReference type="SMART" id="SM00448">
    <property type="entry name" value="REC"/>
    <property type="match status" value="1"/>
</dbReference>
<evidence type="ECO:0000313" key="9">
    <source>
        <dbReference type="EMBL" id="TXL77539.1"/>
    </source>
</evidence>
<dbReference type="SMART" id="SM00388">
    <property type="entry name" value="HisKA"/>
    <property type="match status" value="1"/>
</dbReference>
<feature type="region of interest" description="Disordered" evidence="5">
    <location>
        <begin position="1"/>
        <end position="22"/>
    </location>
</feature>
<dbReference type="RefSeq" id="WP_147846579.1">
    <property type="nucleotide sequence ID" value="NZ_VDUZ01000008.1"/>
</dbReference>
<dbReference type="Gene3D" id="1.10.287.130">
    <property type="match status" value="1"/>
</dbReference>
<dbReference type="EMBL" id="VDUZ01000008">
    <property type="protein sequence ID" value="TXL77539.1"/>
    <property type="molecule type" value="Genomic_DNA"/>
</dbReference>
<feature type="domain" description="PAS" evidence="8">
    <location>
        <begin position="169"/>
        <end position="214"/>
    </location>
</feature>
<evidence type="ECO:0000256" key="1">
    <source>
        <dbReference type="ARBA" id="ARBA00000085"/>
    </source>
</evidence>
<dbReference type="SUPFAM" id="SSF52172">
    <property type="entry name" value="CheY-like"/>
    <property type="match status" value="1"/>
</dbReference>
<keyword evidence="10" id="KW-1185">Reference proteome</keyword>
<keyword evidence="3 4" id="KW-0597">Phosphoprotein</keyword>
<dbReference type="InterPro" id="IPR011006">
    <property type="entry name" value="CheY-like_superfamily"/>
</dbReference>
<evidence type="ECO:0000256" key="5">
    <source>
        <dbReference type="SAM" id="MobiDB-lite"/>
    </source>
</evidence>
<protein>
    <recommendedName>
        <fullName evidence="2">histidine kinase</fullName>
        <ecNumber evidence="2">2.7.13.3</ecNumber>
    </recommendedName>
</protein>
<feature type="region of interest" description="Disordered" evidence="5">
    <location>
        <begin position="531"/>
        <end position="553"/>
    </location>
</feature>
<dbReference type="Gene3D" id="3.30.450.20">
    <property type="entry name" value="PAS domain"/>
    <property type="match status" value="1"/>
</dbReference>
<dbReference type="AlphaFoldDB" id="A0A5C8PQG2"/>
<dbReference type="SUPFAM" id="SSF55785">
    <property type="entry name" value="PYP-like sensor domain (PAS domain)"/>
    <property type="match status" value="1"/>
</dbReference>
<dbReference type="SMART" id="SM00387">
    <property type="entry name" value="HATPase_c"/>
    <property type="match status" value="1"/>
</dbReference>
<dbReference type="InterPro" id="IPR003661">
    <property type="entry name" value="HisK_dim/P_dom"/>
</dbReference>
<dbReference type="Gene3D" id="3.30.565.10">
    <property type="entry name" value="Histidine kinase-like ATPase, C-terminal domain"/>
    <property type="match status" value="1"/>
</dbReference>
<dbReference type="OrthoDB" id="9796100at2"/>
<dbReference type="Proteomes" id="UP000321638">
    <property type="component" value="Unassembled WGS sequence"/>
</dbReference>
<evidence type="ECO:0000259" key="6">
    <source>
        <dbReference type="PROSITE" id="PS50109"/>
    </source>
</evidence>
<dbReference type="InterPro" id="IPR035965">
    <property type="entry name" value="PAS-like_dom_sf"/>
</dbReference>
<dbReference type="PANTHER" id="PTHR43065:SF49">
    <property type="entry name" value="HISTIDINE KINASE"/>
    <property type="match status" value="1"/>
</dbReference>
<dbReference type="Pfam" id="PF02518">
    <property type="entry name" value="HATPase_c"/>
    <property type="match status" value="1"/>
</dbReference>
<evidence type="ECO:0000259" key="8">
    <source>
        <dbReference type="PROSITE" id="PS50112"/>
    </source>
</evidence>
<dbReference type="PRINTS" id="PR00344">
    <property type="entry name" value="BCTRLSENSOR"/>
</dbReference>
<dbReference type="InterPro" id="IPR036890">
    <property type="entry name" value="HATPase_C_sf"/>
</dbReference>
<comment type="caution">
    <text evidence="9">The sequence shown here is derived from an EMBL/GenBank/DDBJ whole genome shotgun (WGS) entry which is preliminary data.</text>
</comment>
<dbReference type="InterPro" id="IPR001789">
    <property type="entry name" value="Sig_transdc_resp-reg_receiver"/>
</dbReference>
<dbReference type="InterPro" id="IPR000014">
    <property type="entry name" value="PAS"/>
</dbReference>
<dbReference type="SUPFAM" id="SSF55781">
    <property type="entry name" value="GAF domain-like"/>
    <property type="match status" value="1"/>
</dbReference>
<name>A0A5C8PQG2_9HYPH</name>
<dbReference type="EC" id="2.7.13.3" evidence="2"/>
<dbReference type="Gene3D" id="3.40.50.2300">
    <property type="match status" value="1"/>
</dbReference>
<feature type="compositionally biased region" description="Basic and acidic residues" evidence="5">
    <location>
        <begin position="532"/>
        <end position="547"/>
    </location>
</feature>
<sequence length="675" mass="71331">MTEPEAEPARPALPRPPGAAATSGSVHGDIAMLAARLFAAPMSLVAIAAPPRLQVVGVCGLAADEAGCAEVLVETAVRDATVVWDAGVDDRPVLPWGVRFHVTAPILSPDGRALGAVCVMDRTPRLGVSEPQAGALQALARLAGAELERQRQAADVTAHVQTEAQLREREASFRYLFDQNPNPMVVCAVRSFRVLAANEAALRLYGYTREAFVGLSVDNIRVPPPDAAARPPLPAHGPGVSFVRVATHRRRSGATFPADIRASAIVFGGRPAWLTVVRDITDQQRAQAQLAEAEAKLRQSQKLEAIGHLTGGIAHDFNNLLTVILGNVELLQESQPPDSAGAELLAVVARAAERGADLTSQLLSFARRQALAPHQVDVNALLHKMHALLARSIGEHIVTAFAPGADLWPALIDPAQLETAVLNLVVNARDAMPDGGTITVSTRNVSIDSAAGQPDAAPGDYVLVTVADTGTGMTADVLGRAFDPFFTTKEPGKGSGLGLSMVYGFARQSGGHVRIESVPGAGTRVLLHLPRAAHEKPQAPDPGERGTRGPGGHESILVVEDDARVRAIVEAHLRGLGYHVLVAGNGIEALDILMGPARIDLMLSDMVMPGGLTGLQLSEQALRIRPGLRVLFASGYSQDALEPPHGQDDGKRLLRKPYRRGELAARIRELLDAPG</sequence>
<feature type="domain" description="Histidine kinase" evidence="6">
    <location>
        <begin position="312"/>
        <end position="533"/>
    </location>
</feature>
<evidence type="ECO:0000256" key="4">
    <source>
        <dbReference type="PROSITE-ProRule" id="PRU00169"/>
    </source>
</evidence>
<accession>A0A5C8PQG2</accession>
<feature type="domain" description="Response regulatory" evidence="7">
    <location>
        <begin position="555"/>
        <end position="671"/>
    </location>
</feature>
<dbReference type="InterPro" id="IPR003594">
    <property type="entry name" value="HATPase_dom"/>
</dbReference>
<evidence type="ECO:0000259" key="7">
    <source>
        <dbReference type="PROSITE" id="PS50110"/>
    </source>
</evidence>
<dbReference type="SUPFAM" id="SSF47384">
    <property type="entry name" value="Homodimeric domain of signal transducing histidine kinase"/>
    <property type="match status" value="1"/>
</dbReference>
<gene>
    <name evidence="9" type="ORF">FHP25_08900</name>
</gene>
<evidence type="ECO:0000256" key="3">
    <source>
        <dbReference type="ARBA" id="ARBA00022553"/>
    </source>
</evidence>
<dbReference type="CDD" id="cd00130">
    <property type="entry name" value="PAS"/>
    <property type="match status" value="1"/>
</dbReference>
<dbReference type="CDD" id="cd00082">
    <property type="entry name" value="HisKA"/>
    <property type="match status" value="1"/>
</dbReference>
<evidence type="ECO:0000313" key="10">
    <source>
        <dbReference type="Proteomes" id="UP000321638"/>
    </source>
</evidence>
<dbReference type="Pfam" id="PF00512">
    <property type="entry name" value="HisKA"/>
    <property type="match status" value="1"/>
</dbReference>
<dbReference type="PANTHER" id="PTHR43065">
    <property type="entry name" value="SENSOR HISTIDINE KINASE"/>
    <property type="match status" value="1"/>
</dbReference>
<feature type="modified residue" description="4-aspartylphosphate" evidence="4">
    <location>
        <position position="605"/>
    </location>
</feature>
<dbReference type="Pfam" id="PF13426">
    <property type="entry name" value="PAS_9"/>
    <property type="match status" value="1"/>
</dbReference>
<comment type="catalytic activity">
    <reaction evidence="1">
        <text>ATP + protein L-histidine = ADP + protein N-phospho-L-histidine.</text>
        <dbReference type="EC" id="2.7.13.3"/>
    </reaction>
</comment>
<reference evidence="9 10" key="1">
    <citation type="submission" date="2019-06" db="EMBL/GenBank/DDBJ databases">
        <title>New taxonomy in bacterial strain CC-CFT640, isolated from vineyard.</title>
        <authorList>
            <person name="Lin S.-Y."/>
            <person name="Tsai C.-F."/>
            <person name="Young C.-C."/>
        </authorList>
    </citation>
    <scope>NUCLEOTIDE SEQUENCE [LARGE SCALE GENOMIC DNA]</scope>
    <source>
        <strain evidence="9 10">CC-CFT640</strain>
    </source>
</reference>
<dbReference type="InterPro" id="IPR005467">
    <property type="entry name" value="His_kinase_dom"/>
</dbReference>
<dbReference type="GO" id="GO:0000155">
    <property type="term" value="F:phosphorelay sensor kinase activity"/>
    <property type="evidence" value="ECO:0007669"/>
    <property type="project" value="InterPro"/>
</dbReference>
<organism evidence="9 10">
    <name type="scientific">Vineibacter terrae</name>
    <dbReference type="NCBI Taxonomy" id="2586908"/>
    <lineage>
        <taxon>Bacteria</taxon>
        <taxon>Pseudomonadati</taxon>
        <taxon>Pseudomonadota</taxon>
        <taxon>Alphaproteobacteria</taxon>
        <taxon>Hyphomicrobiales</taxon>
        <taxon>Vineibacter</taxon>
    </lineage>
</organism>
<dbReference type="InterPro" id="IPR036097">
    <property type="entry name" value="HisK_dim/P_sf"/>
</dbReference>
<dbReference type="SUPFAM" id="SSF55874">
    <property type="entry name" value="ATPase domain of HSP90 chaperone/DNA topoisomerase II/histidine kinase"/>
    <property type="match status" value="1"/>
</dbReference>
<dbReference type="PROSITE" id="PS50110">
    <property type="entry name" value="RESPONSE_REGULATORY"/>
    <property type="match status" value="1"/>
</dbReference>
<evidence type="ECO:0000256" key="2">
    <source>
        <dbReference type="ARBA" id="ARBA00012438"/>
    </source>
</evidence>